<protein>
    <recommendedName>
        <fullName evidence="7">2-C-methyl-D-erythritol 4-phosphate cytidylyltransferase</fullName>
        <ecNumber evidence="7">2.7.7.60</ecNumber>
    </recommendedName>
    <alternativeName>
        <fullName evidence="7">4-diphosphocytidyl-2C-methyl-D-erythritol synthase</fullName>
    </alternativeName>
    <alternativeName>
        <fullName evidence="7">MEP cytidylyltransferase</fullName>
        <shortName evidence="7">MCT</shortName>
    </alternativeName>
</protein>
<sequence length="241" mass="25664">MTIDRSGGCWAVVPAAGAGRRFGSTLAKQYLQVNGRCVLAWTLEALLAVTAIQRIVVALASDDDLWPKLGFAGHPRISTCTGGASRAESVLNGLQQLAEWGVHPQQPVLVHDAARPCVTPPEIERLIAEVGDHPDGGLLAMPVRDTLKRADSEGRVVVTVNRSGLWQALTPQLFPLGRLRAALERAAAEGVEVTDEAQALERIGACPRLVEGALHNIKLTHPSDQGLVERILAGVRAAKPI</sequence>
<evidence type="ECO:0000256" key="6">
    <source>
        <dbReference type="ARBA" id="ARBA00023229"/>
    </source>
</evidence>
<dbReference type="eggNOG" id="COG1211">
    <property type="taxonomic scope" value="Bacteria"/>
</dbReference>
<dbReference type="NCBIfam" id="TIGR00453">
    <property type="entry name" value="ispD"/>
    <property type="match status" value="1"/>
</dbReference>
<dbReference type="HAMAP" id="MF_00108">
    <property type="entry name" value="IspD"/>
    <property type="match status" value="1"/>
</dbReference>
<keyword evidence="4 7" id="KW-0808">Transferase</keyword>
<evidence type="ECO:0000256" key="3">
    <source>
        <dbReference type="ARBA" id="ARBA00009789"/>
    </source>
</evidence>
<evidence type="ECO:0000256" key="2">
    <source>
        <dbReference type="ARBA" id="ARBA00004787"/>
    </source>
</evidence>
<evidence type="ECO:0000313" key="9">
    <source>
        <dbReference type="Proteomes" id="UP000003374"/>
    </source>
</evidence>
<evidence type="ECO:0000313" key="8">
    <source>
        <dbReference type="EMBL" id="EAR21523.1"/>
    </source>
</evidence>
<organism evidence="8 9">
    <name type="scientific">Nitrococcus mobilis Nb-231</name>
    <dbReference type="NCBI Taxonomy" id="314278"/>
    <lineage>
        <taxon>Bacteria</taxon>
        <taxon>Pseudomonadati</taxon>
        <taxon>Pseudomonadota</taxon>
        <taxon>Gammaproteobacteria</taxon>
        <taxon>Chromatiales</taxon>
        <taxon>Ectothiorhodospiraceae</taxon>
        <taxon>Nitrococcus</taxon>
    </lineage>
</organism>
<dbReference type="PANTHER" id="PTHR32125:SF4">
    <property type="entry name" value="2-C-METHYL-D-ERYTHRITOL 4-PHOSPHATE CYTIDYLYLTRANSFERASE, CHLOROPLASTIC"/>
    <property type="match status" value="1"/>
</dbReference>
<dbReference type="OrthoDB" id="9806837at2"/>
<dbReference type="STRING" id="314278.NB231_01394"/>
<dbReference type="InterPro" id="IPR029044">
    <property type="entry name" value="Nucleotide-diphossugar_trans"/>
</dbReference>
<dbReference type="PROSITE" id="PS01295">
    <property type="entry name" value="ISPD"/>
    <property type="match status" value="1"/>
</dbReference>
<dbReference type="InterPro" id="IPR050088">
    <property type="entry name" value="IspD/TarI_cytidylyltransf_bact"/>
</dbReference>
<feature type="site" description="Transition state stabilizer" evidence="7">
    <location>
        <position position="28"/>
    </location>
</feature>
<evidence type="ECO:0000256" key="1">
    <source>
        <dbReference type="ARBA" id="ARBA00001282"/>
    </source>
</evidence>
<comment type="caution">
    <text evidence="8">The sequence shown here is derived from an EMBL/GenBank/DDBJ whole genome shotgun (WGS) entry which is preliminary data.</text>
</comment>
<dbReference type="GO" id="GO:0019288">
    <property type="term" value="P:isopentenyl diphosphate biosynthetic process, methylerythritol 4-phosphate pathway"/>
    <property type="evidence" value="ECO:0007669"/>
    <property type="project" value="UniProtKB-UniRule"/>
</dbReference>
<dbReference type="Pfam" id="PF01128">
    <property type="entry name" value="IspD"/>
    <property type="match status" value="1"/>
</dbReference>
<dbReference type="RefSeq" id="WP_004999150.1">
    <property type="nucleotide sequence ID" value="NZ_CH672427.1"/>
</dbReference>
<keyword evidence="5 7" id="KW-0548">Nucleotidyltransferase</keyword>
<keyword evidence="6 7" id="KW-0414">Isoprene biosynthesis</keyword>
<feature type="site" description="Positions MEP for the nucleophilic attack" evidence="7">
    <location>
        <position position="162"/>
    </location>
</feature>
<comment type="function">
    <text evidence="7">Catalyzes the formation of 4-diphosphocytidyl-2-C-methyl-D-erythritol from CTP and 2-C-methyl-D-erythritol 4-phosphate (MEP).</text>
</comment>
<feature type="site" description="Positions MEP for the nucleophilic attack" evidence="7">
    <location>
        <position position="218"/>
    </location>
</feature>
<dbReference type="CDD" id="cd02516">
    <property type="entry name" value="CDP-ME_synthetase"/>
    <property type="match status" value="1"/>
</dbReference>
<gene>
    <name evidence="7" type="primary">ispD</name>
    <name evidence="8" type="ORF">NB231_01394</name>
</gene>
<name>A4BS44_9GAMM</name>
<dbReference type="Gene3D" id="3.90.550.10">
    <property type="entry name" value="Spore Coat Polysaccharide Biosynthesis Protein SpsA, Chain A"/>
    <property type="match status" value="1"/>
</dbReference>
<dbReference type="FunFam" id="3.90.550.10:FF:000003">
    <property type="entry name" value="2-C-methyl-D-erythritol 4-phosphate cytidylyltransferase"/>
    <property type="match status" value="1"/>
</dbReference>
<comment type="similarity">
    <text evidence="3 7">Belongs to the IspD/TarI cytidylyltransferase family. IspD subfamily.</text>
</comment>
<accession>A4BS44</accession>
<dbReference type="HOGENOM" id="CLU_061281_3_1_6"/>
<dbReference type="GO" id="GO:0050518">
    <property type="term" value="F:2-C-methyl-D-erythritol 4-phosphate cytidylyltransferase activity"/>
    <property type="evidence" value="ECO:0007669"/>
    <property type="project" value="UniProtKB-UniRule"/>
</dbReference>
<reference evidence="8 9" key="1">
    <citation type="submission" date="2006-02" db="EMBL/GenBank/DDBJ databases">
        <authorList>
            <person name="Waterbury J."/>
            <person name="Ferriera S."/>
            <person name="Johnson J."/>
            <person name="Kravitz S."/>
            <person name="Halpern A."/>
            <person name="Remington K."/>
            <person name="Beeson K."/>
            <person name="Tran B."/>
            <person name="Rogers Y.-H."/>
            <person name="Friedman R."/>
            <person name="Venter J.C."/>
        </authorList>
    </citation>
    <scope>NUCLEOTIDE SEQUENCE [LARGE SCALE GENOMIC DNA]</scope>
    <source>
        <strain evidence="8 9">Nb-231</strain>
    </source>
</reference>
<dbReference type="EMBL" id="AAOF01000008">
    <property type="protein sequence ID" value="EAR21523.1"/>
    <property type="molecule type" value="Genomic_DNA"/>
</dbReference>
<evidence type="ECO:0000256" key="7">
    <source>
        <dbReference type="HAMAP-Rule" id="MF_00108"/>
    </source>
</evidence>
<dbReference type="InterPro" id="IPR018294">
    <property type="entry name" value="ISPD_synthase_CS"/>
</dbReference>
<feature type="site" description="Transition state stabilizer" evidence="7">
    <location>
        <position position="21"/>
    </location>
</feature>
<comment type="catalytic activity">
    <reaction evidence="1 7">
        <text>2-C-methyl-D-erythritol 4-phosphate + CTP + H(+) = 4-CDP-2-C-methyl-D-erythritol + diphosphate</text>
        <dbReference type="Rhea" id="RHEA:13429"/>
        <dbReference type="ChEBI" id="CHEBI:15378"/>
        <dbReference type="ChEBI" id="CHEBI:33019"/>
        <dbReference type="ChEBI" id="CHEBI:37563"/>
        <dbReference type="ChEBI" id="CHEBI:57823"/>
        <dbReference type="ChEBI" id="CHEBI:58262"/>
        <dbReference type="EC" id="2.7.7.60"/>
    </reaction>
</comment>
<dbReference type="EC" id="2.7.7.60" evidence="7"/>
<keyword evidence="9" id="KW-1185">Reference proteome</keyword>
<dbReference type="AlphaFoldDB" id="A4BS44"/>
<dbReference type="UniPathway" id="UPA00056">
    <property type="reaction ID" value="UER00093"/>
</dbReference>
<dbReference type="InterPro" id="IPR034683">
    <property type="entry name" value="IspD/TarI"/>
</dbReference>
<dbReference type="InterPro" id="IPR001228">
    <property type="entry name" value="IspD"/>
</dbReference>
<proteinExistence type="inferred from homology"/>
<comment type="pathway">
    <text evidence="2 7">Isoprenoid biosynthesis; isopentenyl diphosphate biosynthesis via DXP pathway; isopentenyl diphosphate from 1-deoxy-D-xylulose 5-phosphate: step 2/6.</text>
</comment>
<dbReference type="SUPFAM" id="SSF53448">
    <property type="entry name" value="Nucleotide-diphospho-sugar transferases"/>
    <property type="match status" value="1"/>
</dbReference>
<evidence type="ECO:0000256" key="4">
    <source>
        <dbReference type="ARBA" id="ARBA00022679"/>
    </source>
</evidence>
<dbReference type="PANTHER" id="PTHR32125">
    <property type="entry name" value="2-C-METHYL-D-ERYTHRITOL 4-PHOSPHATE CYTIDYLYLTRANSFERASE, CHLOROPLASTIC"/>
    <property type="match status" value="1"/>
</dbReference>
<evidence type="ECO:0000256" key="5">
    <source>
        <dbReference type="ARBA" id="ARBA00022695"/>
    </source>
</evidence>
<dbReference type="Proteomes" id="UP000003374">
    <property type="component" value="Unassembled WGS sequence"/>
</dbReference>